<proteinExistence type="predicted"/>
<organism evidence="1 2">
    <name type="scientific">Terrabacter terrae</name>
    <dbReference type="NCBI Taxonomy" id="318434"/>
    <lineage>
        <taxon>Bacteria</taxon>
        <taxon>Bacillati</taxon>
        <taxon>Actinomycetota</taxon>
        <taxon>Actinomycetes</taxon>
        <taxon>Micrococcales</taxon>
        <taxon>Intrasporangiaceae</taxon>
        <taxon>Terrabacter</taxon>
    </lineage>
</organism>
<dbReference type="Proteomes" id="UP001501285">
    <property type="component" value="Unassembled WGS sequence"/>
</dbReference>
<name>A0ABN2U271_9MICO</name>
<protein>
    <submittedName>
        <fullName evidence="1">Uncharacterized protein</fullName>
    </submittedName>
</protein>
<gene>
    <name evidence="1" type="ORF">GCM10009740_16680</name>
</gene>
<evidence type="ECO:0000313" key="1">
    <source>
        <dbReference type="EMBL" id="GAA2027681.1"/>
    </source>
</evidence>
<evidence type="ECO:0000313" key="2">
    <source>
        <dbReference type="Proteomes" id="UP001501285"/>
    </source>
</evidence>
<dbReference type="EMBL" id="BAAANB010000008">
    <property type="protein sequence ID" value="GAA2027681.1"/>
    <property type="molecule type" value="Genomic_DNA"/>
</dbReference>
<comment type="caution">
    <text evidence="1">The sequence shown here is derived from an EMBL/GenBank/DDBJ whole genome shotgun (WGS) entry which is preliminary data.</text>
</comment>
<reference evidence="1 2" key="1">
    <citation type="journal article" date="2019" name="Int. J. Syst. Evol. Microbiol.">
        <title>The Global Catalogue of Microorganisms (GCM) 10K type strain sequencing project: providing services to taxonomists for standard genome sequencing and annotation.</title>
        <authorList>
            <consortium name="The Broad Institute Genomics Platform"/>
            <consortium name="The Broad Institute Genome Sequencing Center for Infectious Disease"/>
            <person name="Wu L."/>
            <person name="Ma J."/>
        </authorList>
    </citation>
    <scope>NUCLEOTIDE SEQUENCE [LARGE SCALE GENOMIC DNA]</scope>
    <source>
        <strain evidence="1 2">JCM 14283</strain>
    </source>
</reference>
<accession>A0ABN2U271</accession>
<sequence>MLGPVIGGVVMAGGFVGVRGLSVRYPAATATSTKAHSNDTTVSLVRVTMPPHVNVSSAKAKVPQDAQLRAVRGMSGNPGLKHWACAKPA</sequence>
<keyword evidence="2" id="KW-1185">Reference proteome</keyword>